<proteinExistence type="predicted"/>
<dbReference type="AlphaFoldDB" id="A0A2M4B0Y0"/>
<organism evidence="2">
    <name type="scientific">Anopheles triannulatus</name>
    <dbReference type="NCBI Taxonomy" id="58253"/>
    <lineage>
        <taxon>Eukaryota</taxon>
        <taxon>Metazoa</taxon>
        <taxon>Ecdysozoa</taxon>
        <taxon>Arthropoda</taxon>
        <taxon>Hexapoda</taxon>
        <taxon>Insecta</taxon>
        <taxon>Pterygota</taxon>
        <taxon>Neoptera</taxon>
        <taxon>Endopterygota</taxon>
        <taxon>Diptera</taxon>
        <taxon>Nematocera</taxon>
        <taxon>Culicoidea</taxon>
        <taxon>Culicidae</taxon>
        <taxon>Anophelinae</taxon>
        <taxon>Anopheles</taxon>
    </lineage>
</organism>
<reference evidence="2" key="1">
    <citation type="submission" date="2018-01" db="EMBL/GenBank/DDBJ databases">
        <title>An insight into the sialome of Amazonian anophelines.</title>
        <authorList>
            <person name="Ribeiro J.M."/>
            <person name="Scarpassa V."/>
            <person name="Calvo E."/>
        </authorList>
    </citation>
    <scope>NUCLEOTIDE SEQUENCE</scope>
    <source>
        <tissue evidence="2">Salivary glands</tissue>
    </source>
</reference>
<accession>A0A2M4B0Y0</accession>
<dbReference type="EMBL" id="GGFK01013301">
    <property type="protein sequence ID" value="MBW46622.1"/>
    <property type="molecule type" value="Transcribed_RNA"/>
</dbReference>
<evidence type="ECO:0000313" key="2">
    <source>
        <dbReference type="EMBL" id="MBW46622.1"/>
    </source>
</evidence>
<protein>
    <submittedName>
        <fullName evidence="2">Putative secreted protein</fullName>
    </submittedName>
</protein>
<feature type="region of interest" description="Disordered" evidence="1">
    <location>
        <begin position="134"/>
        <end position="155"/>
    </location>
</feature>
<evidence type="ECO:0000256" key="1">
    <source>
        <dbReference type="SAM" id="MobiDB-lite"/>
    </source>
</evidence>
<name>A0A2M4B0Y0_9DIPT</name>
<sequence length="155" mass="17484">MRRRSRPRATVGTICTTTRAQAAPVATDRATGTHGTCPRTRPALLLVRRPTCTRVRSRVRRPVRVLRPAPPAVDHRNRARSMAVDRLLTVVVPQPQLLQRPPPLATTTIRTIRTRTTTGHARCTVLVVMPPRSHRTRPFKEQEMPEEQAASKVVW</sequence>